<dbReference type="InterPro" id="IPR054426">
    <property type="entry name" value="S1CSD-TOTE-1"/>
</dbReference>
<dbReference type="Proteomes" id="UP000005551">
    <property type="component" value="Unassembled WGS sequence"/>
</dbReference>
<reference evidence="2 3" key="1">
    <citation type="submission" date="2012-05" db="EMBL/GenBank/DDBJ databases">
        <title>Genome sequence of Nitritalea halalkaliphila LW7.</title>
        <authorList>
            <person name="Jangir P.K."/>
            <person name="Singh A."/>
            <person name="Shivaji S."/>
            <person name="Sharma R."/>
        </authorList>
    </citation>
    <scope>NUCLEOTIDE SEQUENCE [LARGE SCALE GENOMIC DNA]</scope>
    <source>
        <strain evidence="2 3">LW7</strain>
    </source>
</reference>
<dbReference type="InterPro" id="IPR011990">
    <property type="entry name" value="TPR-like_helical_dom_sf"/>
</dbReference>
<protein>
    <recommendedName>
        <fullName evidence="1">TOTE conflict systems S1/CSD-like domain-containing protein</fullName>
    </recommendedName>
</protein>
<evidence type="ECO:0000313" key="3">
    <source>
        <dbReference type="Proteomes" id="UP000005551"/>
    </source>
</evidence>
<feature type="domain" description="TOTE conflict systems S1/CSD-like" evidence="1">
    <location>
        <begin position="364"/>
        <end position="423"/>
    </location>
</feature>
<comment type="caution">
    <text evidence="2">The sequence shown here is derived from an EMBL/GenBank/DDBJ whole genome shotgun (WGS) entry which is preliminary data.</text>
</comment>
<proteinExistence type="predicted"/>
<dbReference type="Pfam" id="PF22708">
    <property type="entry name" value="S1CSD-TOTE-1"/>
    <property type="match status" value="1"/>
</dbReference>
<dbReference type="AlphaFoldDB" id="I5BYD6"/>
<sequence length="426" mass="49295">MRHQEIKALRQAGRLSEALTLAQETLANDPSSIWSKRAIAWVYFEFLKKQIESRAHEEVLQTLRQLDELQLPKEDTILFDSCAWKIGSYVMQLQNSVPVDYGKLSAIWKGVYNFPFSKPSAAYTFLYRSFHKGRENWVDFLDFADWWDLRHFLPEDFLPSTYQGRTIMALAEQAYIAYAKKLLAGEAAHKLQLIKQVNTVRVNSFLPKLDALIEEHPEYVYPPYFKARLLLTVGSGEEGLAAFLPFAKQKRRDFWVWDLLAALYPGDQDKQLACYCQALSLPTQDEFLIKVRENLTRILVARGLYNEAKTEISKMLATRERAAWKSSTLLTKWMAEPWYEKATGSSSNATFYRQYAEQAEELLFQDMPEELVVVEFVNANKQILNFVGDQENFGFFRYAGLVKKPKIGDVLRVRFAEKTEGGFHKP</sequence>
<name>I5BYD6_9BACT</name>
<dbReference type="OrthoDB" id="6196244at2"/>
<evidence type="ECO:0000259" key="1">
    <source>
        <dbReference type="Pfam" id="PF22708"/>
    </source>
</evidence>
<accession>I5BYD6</accession>
<dbReference type="EMBL" id="AJYA01000040">
    <property type="protein sequence ID" value="EIM74588.1"/>
    <property type="molecule type" value="Genomic_DNA"/>
</dbReference>
<evidence type="ECO:0000313" key="2">
    <source>
        <dbReference type="EMBL" id="EIM74588.1"/>
    </source>
</evidence>
<organism evidence="2 3">
    <name type="scientific">Nitritalea halalkaliphila LW7</name>
    <dbReference type="NCBI Taxonomy" id="1189621"/>
    <lineage>
        <taxon>Bacteria</taxon>
        <taxon>Pseudomonadati</taxon>
        <taxon>Bacteroidota</taxon>
        <taxon>Cytophagia</taxon>
        <taxon>Cytophagales</taxon>
        <taxon>Cyclobacteriaceae</taxon>
        <taxon>Nitritalea</taxon>
    </lineage>
</organism>
<keyword evidence="3" id="KW-1185">Reference proteome</keyword>
<dbReference type="Gene3D" id="1.25.40.10">
    <property type="entry name" value="Tetratricopeptide repeat domain"/>
    <property type="match status" value="1"/>
</dbReference>
<dbReference type="SUPFAM" id="SSF48452">
    <property type="entry name" value="TPR-like"/>
    <property type="match status" value="1"/>
</dbReference>
<dbReference type="InterPro" id="IPR054283">
    <property type="entry name" value="DUF7017"/>
</dbReference>
<dbReference type="STRING" id="1189621.A3SI_15423"/>
<dbReference type="RefSeq" id="WP_009056442.1">
    <property type="nucleotide sequence ID" value="NZ_AJYA01000040.1"/>
</dbReference>
<dbReference type="Pfam" id="PF22860">
    <property type="entry name" value="DUF7017"/>
    <property type="match status" value="1"/>
</dbReference>
<gene>
    <name evidence="2" type="ORF">A3SI_15423</name>
</gene>